<comment type="cofactor">
    <cofactor evidence="1">
        <name>Mn(2+)</name>
        <dbReference type="ChEBI" id="CHEBI:29035"/>
    </cofactor>
</comment>
<sequence length="386" mass="40703">MVARLGVSLSPMSSQSSRKPRVAVVFGGRSSEHAVSCATAAGVLRAIDRDAYDVVPVGITREGAWVLASDDPEALALTPGHTPEVTDTGAAVILPTRVGDSTLTVHRTGQALEALGEVDVVFPLLHGPYGEDGTLQGMLELADIRYVGSGVLASAAGMDKHYMKVVFAGAGLPVGPYTVITDAQWRRDKAAAMDAVNALTFPVFVKPCRAGSSMGVSKVDRPEGLEAAIEAAREHDLKVIVESGIVGREIECAVLQGRGLDAPRTSLPGEIVVEAGHGHDFYDFEAKYLDEASVVLSCPADLPAGAADEVRRLAASAFESLACEGLARVDCFVTEGGEVVINEINTMPGFTPHSMYPRMWDASGVAYPQLVDELIQLALERPVGLR</sequence>
<dbReference type="PANTHER" id="PTHR23132">
    <property type="entry name" value="D-ALANINE--D-ALANINE LIGASE"/>
    <property type="match status" value="1"/>
</dbReference>
<dbReference type="UniPathway" id="UPA00219"/>
<evidence type="ECO:0000256" key="16">
    <source>
        <dbReference type="PROSITE-ProRule" id="PRU00409"/>
    </source>
</evidence>
<keyword evidence="8 12" id="KW-0133">Cell shape</keyword>
<feature type="binding site" evidence="14">
    <location>
        <begin position="204"/>
        <end position="206"/>
    </location>
    <ligand>
        <name>ATP</name>
        <dbReference type="ChEBI" id="CHEBI:30616"/>
    </ligand>
</feature>
<evidence type="ECO:0000259" key="17">
    <source>
        <dbReference type="PROSITE" id="PS50975"/>
    </source>
</evidence>
<evidence type="ECO:0000256" key="3">
    <source>
        <dbReference type="ARBA" id="ARBA00022598"/>
    </source>
</evidence>
<dbReference type="GO" id="GO:0009252">
    <property type="term" value="P:peptidoglycan biosynthetic process"/>
    <property type="evidence" value="ECO:0007669"/>
    <property type="project" value="UniProtKB-UniRule"/>
</dbReference>
<dbReference type="GO" id="GO:0071555">
    <property type="term" value="P:cell wall organization"/>
    <property type="evidence" value="ECO:0007669"/>
    <property type="project" value="UniProtKB-KW"/>
</dbReference>
<keyword evidence="4 15" id="KW-0479">Metal-binding</keyword>
<comment type="similarity">
    <text evidence="2 12">Belongs to the D-alanine--D-alanine ligase family.</text>
</comment>
<feature type="binding site" evidence="14">
    <location>
        <begin position="212"/>
        <end position="213"/>
    </location>
    <ligand>
        <name>ATP</name>
        <dbReference type="ChEBI" id="CHEBI:30616"/>
    </ligand>
</feature>
<dbReference type="GO" id="GO:0005829">
    <property type="term" value="C:cytosol"/>
    <property type="evidence" value="ECO:0007669"/>
    <property type="project" value="TreeGrafter"/>
</dbReference>
<dbReference type="GO" id="GO:0005524">
    <property type="term" value="F:ATP binding"/>
    <property type="evidence" value="ECO:0007669"/>
    <property type="project" value="UniProtKB-UniRule"/>
</dbReference>
<evidence type="ECO:0000256" key="7">
    <source>
        <dbReference type="ARBA" id="ARBA00022842"/>
    </source>
</evidence>
<dbReference type="KEGG" id="jte:ASJ30_04810"/>
<evidence type="ECO:0000256" key="15">
    <source>
        <dbReference type="PIRSR" id="PIRSR039102-3"/>
    </source>
</evidence>
<keyword evidence="19" id="KW-1185">Reference proteome</keyword>
<dbReference type="InterPro" id="IPR011761">
    <property type="entry name" value="ATP-grasp"/>
</dbReference>
<evidence type="ECO:0000256" key="12">
    <source>
        <dbReference type="HAMAP-Rule" id="MF_00047"/>
    </source>
</evidence>
<dbReference type="EMBL" id="CP013290">
    <property type="protein sequence ID" value="APH00937.1"/>
    <property type="molecule type" value="Genomic_DNA"/>
</dbReference>
<dbReference type="SUPFAM" id="SSF52440">
    <property type="entry name" value="PreATP-grasp domain"/>
    <property type="match status" value="1"/>
</dbReference>
<dbReference type="InterPro" id="IPR005905">
    <property type="entry name" value="D_ala_D_ala"/>
</dbReference>
<evidence type="ECO:0000313" key="18">
    <source>
        <dbReference type="EMBL" id="APH00937.1"/>
    </source>
</evidence>
<dbReference type="Proteomes" id="UP000182938">
    <property type="component" value="Chromosome"/>
</dbReference>
<dbReference type="Gene3D" id="3.30.470.20">
    <property type="entry name" value="ATP-grasp fold, B domain"/>
    <property type="match status" value="1"/>
</dbReference>
<evidence type="ECO:0000256" key="8">
    <source>
        <dbReference type="ARBA" id="ARBA00022960"/>
    </source>
</evidence>
<dbReference type="Pfam" id="PF01820">
    <property type="entry name" value="Dala_Dala_lig_N"/>
    <property type="match status" value="1"/>
</dbReference>
<dbReference type="EC" id="6.3.2.4" evidence="12"/>
<feature type="active site" evidence="13">
    <location>
        <position position="212"/>
    </location>
</feature>
<dbReference type="FunFam" id="3.30.470.20:FF:000008">
    <property type="entry name" value="D-alanine--D-alanine ligase"/>
    <property type="match status" value="1"/>
</dbReference>
<dbReference type="PANTHER" id="PTHR23132:SF25">
    <property type="entry name" value="D-ALANINE--D-ALANINE LIGASE A"/>
    <property type="match status" value="1"/>
</dbReference>
<dbReference type="GO" id="GO:0008360">
    <property type="term" value="P:regulation of cell shape"/>
    <property type="evidence" value="ECO:0007669"/>
    <property type="project" value="UniProtKB-KW"/>
</dbReference>
<comment type="pathway">
    <text evidence="12">Cell wall biogenesis; peptidoglycan biosynthesis.</text>
</comment>
<dbReference type="InterPro" id="IPR011127">
    <property type="entry name" value="Dala_Dala_lig_N"/>
</dbReference>
<comment type="function">
    <text evidence="12">Cell wall formation.</text>
</comment>
<dbReference type="Pfam" id="PF07478">
    <property type="entry name" value="Dala_Dala_lig_C"/>
    <property type="match status" value="1"/>
</dbReference>
<evidence type="ECO:0000256" key="13">
    <source>
        <dbReference type="PIRSR" id="PIRSR039102-1"/>
    </source>
</evidence>
<dbReference type="Gene3D" id="3.30.1490.20">
    <property type="entry name" value="ATP-grasp fold, A domain"/>
    <property type="match status" value="1"/>
</dbReference>
<keyword evidence="6 16" id="KW-0067">ATP-binding</keyword>
<dbReference type="Gene3D" id="3.40.50.20">
    <property type="match status" value="1"/>
</dbReference>
<dbReference type="AlphaFoldDB" id="A0A1L3MEU7"/>
<dbReference type="GO" id="GO:0046872">
    <property type="term" value="F:metal ion binding"/>
    <property type="evidence" value="ECO:0007669"/>
    <property type="project" value="UniProtKB-KW"/>
</dbReference>
<evidence type="ECO:0000256" key="11">
    <source>
        <dbReference type="ARBA" id="ARBA00023316"/>
    </source>
</evidence>
<dbReference type="PIRSF" id="PIRSF039102">
    <property type="entry name" value="Ddl/VanB"/>
    <property type="match status" value="1"/>
</dbReference>
<comment type="cofactor">
    <cofactor evidence="15">
        <name>Mg(2+)</name>
        <dbReference type="ChEBI" id="CHEBI:18420"/>
    </cofactor>
    <cofactor evidence="15">
        <name>Mn(2+)</name>
        <dbReference type="ChEBI" id="CHEBI:29035"/>
    </cofactor>
    <text evidence="15">Binds 2 magnesium or manganese ions per subunit.</text>
</comment>
<dbReference type="NCBIfam" id="TIGR01205">
    <property type="entry name" value="D_ala_D_alaTIGR"/>
    <property type="match status" value="1"/>
</dbReference>
<evidence type="ECO:0000256" key="6">
    <source>
        <dbReference type="ARBA" id="ARBA00022840"/>
    </source>
</evidence>
<feature type="binding site" evidence="15">
    <location>
        <position position="330"/>
    </location>
    <ligand>
        <name>Mg(2+)</name>
        <dbReference type="ChEBI" id="CHEBI:18420"/>
        <label>1</label>
    </ligand>
</feature>
<dbReference type="PROSITE" id="PS50975">
    <property type="entry name" value="ATP_GRASP"/>
    <property type="match status" value="1"/>
</dbReference>
<reference evidence="18 19" key="1">
    <citation type="submission" date="2015-11" db="EMBL/GenBank/DDBJ databases">
        <authorList>
            <person name="Zhang Y."/>
            <person name="Guo Z."/>
        </authorList>
    </citation>
    <scope>NUCLEOTIDE SEQUENCE [LARGE SCALE GENOMIC DNA]</scope>
    <source>
        <strain evidence="18 19">YFY001</strain>
    </source>
</reference>
<feature type="binding site" evidence="14">
    <location>
        <position position="160"/>
    </location>
    <ligand>
        <name>ATP</name>
        <dbReference type="ChEBI" id="CHEBI:30616"/>
    </ligand>
</feature>
<feature type="active site" evidence="13">
    <location>
        <position position="32"/>
    </location>
</feature>
<evidence type="ECO:0000313" key="19">
    <source>
        <dbReference type="Proteomes" id="UP000182938"/>
    </source>
</evidence>
<dbReference type="InterPro" id="IPR000291">
    <property type="entry name" value="D-Ala_lig_Van_CS"/>
</dbReference>
<keyword evidence="3 12" id="KW-0436">Ligase</keyword>
<accession>A0A1L3MEU7</accession>
<dbReference type="InterPro" id="IPR016185">
    <property type="entry name" value="PreATP-grasp_dom_sf"/>
</dbReference>
<evidence type="ECO:0000256" key="1">
    <source>
        <dbReference type="ARBA" id="ARBA00001936"/>
    </source>
</evidence>
<dbReference type="InterPro" id="IPR011095">
    <property type="entry name" value="Dala_Dala_lig_C"/>
</dbReference>
<feature type="binding site" evidence="14">
    <location>
        <begin position="342"/>
        <end position="343"/>
    </location>
    <ligand>
        <name>ATP</name>
        <dbReference type="ChEBI" id="CHEBI:30616"/>
    </ligand>
</feature>
<dbReference type="SUPFAM" id="SSF56059">
    <property type="entry name" value="Glutathione synthetase ATP-binding domain-like"/>
    <property type="match status" value="1"/>
</dbReference>
<gene>
    <name evidence="12" type="primary">ddl</name>
    <name evidence="18" type="ORF">ASJ30_04810</name>
</gene>
<dbReference type="HAMAP" id="MF_00047">
    <property type="entry name" value="Dala_Dala_lig"/>
    <property type="match status" value="1"/>
</dbReference>
<comment type="catalytic activity">
    <reaction evidence="12">
        <text>2 D-alanine + ATP = D-alanyl-D-alanine + ADP + phosphate + H(+)</text>
        <dbReference type="Rhea" id="RHEA:11224"/>
        <dbReference type="ChEBI" id="CHEBI:15378"/>
        <dbReference type="ChEBI" id="CHEBI:30616"/>
        <dbReference type="ChEBI" id="CHEBI:43474"/>
        <dbReference type="ChEBI" id="CHEBI:57416"/>
        <dbReference type="ChEBI" id="CHEBI:57822"/>
        <dbReference type="ChEBI" id="CHEBI:456216"/>
        <dbReference type="EC" id="6.3.2.4"/>
    </reaction>
</comment>
<evidence type="ECO:0000256" key="10">
    <source>
        <dbReference type="ARBA" id="ARBA00023211"/>
    </source>
</evidence>
<proteinExistence type="inferred from homology"/>
<evidence type="ECO:0000256" key="14">
    <source>
        <dbReference type="PIRSR" id="PIRSR039102-2"/>
    </source>
</evidence>
<keyword evidence="11 12" id="KW-0961">Cell wall biogenesis/degradation</keyword>
<feature type="binding site" evidence="15">
    <location>
        <position position="343"/>
    </location>
    <ligand>
        <name>Mg(2+)</name>
        <dbReference type="ChEBI" id="CHEBI:18420"/>
        <label>1</label>
    </ligand>
</feature>
<organism evidence="18 19">
    <name type="scientific">Janibacter indicus</name>
    <dbReference type="NCBI Taxonomy" id="857417"/>
    <lineage>
        <taxon>Bacteria</taxon>
        <taxon>Bacillati</taxon>
        <taxon>Actinomycetota</taxon>
        <taxon>Actinomycetes</taxon>
        <taxon>Micrococcales</taxon>
        <taxon>Intrasporangiaceae</taxon>
        <taxon>Janibacter</taxon>
    </lineage>
</organism>
<evidence type="ECO:0000256" key="4">
    <source>
        <dbReference type="ARBA" id="ARBA00022723"/>
    </source>
</evidence>
<feature type="binding site" evidence="15">
    <location>
        <position position="343"/>
    </location>
    <ligand>
        <name>Mg(2+)</name>
        <dbReference type="ChEBI" id="CHEBI:18420"/>
        <label>2</label>
    </ligand>
</feature>
<keyword evidence="9 12" id="KW-0573">Peptidoglycan synthesis</keyword>
<feature type="binding site" evidence="15">
    <location>
        <position position="345"/>
    </location>
    <ligand>
        <name>Mg(2+)</name>
        <dbReference type="ChEBI" id="CHEBI:18420"/>
        <label>2</label>
    </ligand>
</feature>
<evidence type="ECO:0000256" key="2">
    <source>
        <dbReference type="ARBA" id="ARBA00010871"/>
    </source>
</evidence>
<dbReference type="PROSITE" id="PS00843">
    <property type="entry name" value="DALA_DALA_LIGASE_1"/>
    <property type="match status" value="1"/>
</dbReference>
<protein>
    <recommendedName>
        <fullName evidence="12">D-alanine--D-alanine ligase</fullName>
        <ecNumber evidence="12">6.3.2.4</ecNumber>
    </recommendedName>
    <alternativeName>
        <fullName evidence="12">D-Ala-D-Ala ligase</fullName>
    </alternativeName>
    <alternativeName>
        <fullName evidence="12">D-alanylalanine synthetase</fullName>
    </alternativeName>
</protein>
<keyword evidence="12" id="KW-0963">Cytoplasm</keyword>
<dbReference type="GO" id="GO:0008716">
    <property type="term" value="F:D-alanine-D-alanine ligase activity"/>
    <property type="evidence" value="ECO:0007669"/>
    <property type="project" value="UniProtKB-UniRule"/>
</dbReference>
<evidence type="ECO:0000256" key="9">
    <source>
        <dbReference type="ARBA" id="ARBA00022984"/>
    </source>
</evidence>
<keyword evidence="5 14" id="KW-0547">Nucleotide-binding</keyword>
<feature type="active site" evidence="13">
    <location>
        <position position="354"/>
    </location>
</feature>
<keyword evidence="10 15" id="KW-0464">Manganese</keyword>
<evidence type="ECO:0000256" key="5">
    <source>
        <dbReference type="ARBA" id="ARBA00022741"/>
    </source>
</evidence>
<dbReference type="NCBIfam" id="NF002528">
    <property type="entry name" value="PRK01966.1-4"/>
    <property type="match status" value="1"/>
</dbReference>
<keyword evidence="7 15" id="KW-0460">Magnesium</keyword>
<dbReference type="InterPro" id="IPR013815">
    <property type="entry name" value="ATP_grasp_subdomain_1"/>
</dbReference>
<name>A0A1L3MEU7_9MICO</name>
<comment type="subcellular location">
    <subcellularLocation>
        <location evidence="12">Cytoplasm</location>
    </subcellularLocation>
</comment>
<feature type="binding site" evidence="14">
    <location>
        <begin position="242"/>
        <end position="249"/>
    </location>
    <ligand>
        <name>ATP</name>
        <dbReference type="ChEBI" id="CHEBI:30616"/>
    </ligand>
</feature>
<feature type="domain" description="ATP-grasp" evidence="17">
    <location>
        <begin position="164"/>
        <end position="376"/>
    </location>
</feature>